<dbReference type="InterPro" id="IPR017200">
    <property type="entry name" value="PqqE-like"/>
</dbReference>
<keyword evidence="2" id="KW-0004">4Fe-4S</keyword>
<dbReference type="PANTHER" id="PTHR11228">
    <property type="entry name" value="RADICAL SAM DOMAIN PROTEIN"/>
    <property type="match status" value="1"/>
</dbReference>
<dbReference type="InterPro" id="IPR034479">
    <property type="entry name" value="AhbC-like"/>
</dbReference>
<keyword evidence="3" id="KW-0949">S-adenosyl-L-methionine</keyword>
<dbReference type="GO" id="GO:0003824">
    <property type="term" value="F:catalytic activity"/>
    <property type="evidence" value="ECO:0007669"/>
    <property type="project" value="InterPro"/>
</dbReference>
<dbReference type="GO" id="GO:0006783">
    <property type="term" value="P:heme biosynthetic process"/>
    <property type="evidence" value="ECO:0007669"/>
    <property type="project" value="TreeGrafter"/>
</dbReference>
<dbReference type="EC" id="1.3.98.7" evidence="10"/>
<dbReference type="SFLD" id="SFLDS00029">
    <property type="entry name" value="Radical_SAM"/>
    <property type="match status" value="1"/>
</dbReference>
<dbReference type="STRING" id="767817.Desgi_2977"/>
<dbReference type="AlphaFoldDB" id="R4KGN3"/>
<dbReference type="SFLD" id="SFLDG01386">
    <property type="entry name" value="main_SPASM_domain-containing"/>
    <property type="match status" value="1"/>
</dbReference>
<evidence type="ECO:0000256" key="11">
    <source>
        <dbReference type="ARBA" id="ARBA00066804"/>
    </source>
</evidence>
<dbReference type="CDD" id="cd21123">
    <property type="entry name" value="SPASM_MftC-like"/>
    <property type="match status" value="1"/>
</dbReference>
<dbReference type="Pfam" id="PF04055">
    <property type="entry name" value="Radical_SAM"/>
    <property type="match status" value="1"/>
</dbReference>
<dbReference type="Pfam" id="PF13186">
    <property type="entry name" value="SPASM"/>
    <property type="match status" value="1"/>
</dbReference>
<dbReference type="Proteomes" id="UP000013520">
    <property type="component" value="Chromosome"/>
</dbReference>
<evidence type="ECO:0000256" key="7">
    <source>
        <dbReference type="ARBA" id="ARBA00023239"/>
    </source>
</evidence>
<dbReference type="SFLD" id="SFLDG01385">
    <property type="entry name" value="heme_carboxy_lyase_like"/>
    <property type="match status" value="1"/>
</dbReference>
<dbReference type="InterPro" id="IPR023885">
    <property type="entry name" value="4Fe4S-binding_SPASM_dom"/>
</dbReference>
<comment type="catalytic activity">
    <reaction evidence="9">
        <text>[mycofactocin precursor peptide]-C-terminal glycyl-N-{[2-(4-hydroxyphenyl)ethenyl]-3-methylbutanamide} + AH2 + S-adenosyl-L-methionine = [mycofactocin precursor peptide]-C-terminal glycyl-N-{5-[(4-hydroxyphenyl)methyl]-4,4-dimethyl-2-oxopyrrolidin-3-yl}acetamide + 5'-deoxyadenosine + L-methionine + A + H(+)</text>
        <dbReference type="Rhea" id="RHEA:65500"/>
        <dbReference type="Rhea" id="RHEA-COMP:16816"/>
        <dbReference type="Rhea" id="RHEA-COMP:16818"/>
        <dbReference type="ChEBI" id="CHEBI:13193"/>
        <dbReference type="ChEBI" id="CHEBI:15378"/>
        <dbReference type="ChEBI" id="CHEBI:17319"/>
        <dbReference type="ChEBI" id="CHEBI:17499"/>
        <dbReference type="ChEBI" id="CHEBI:57844"/>
        <dbReference type="ChEBI" id="CHEBI:59789"/>
        <dbReference type="ChEBI" id="CHEBI:156517"/>
        <dbReference type="ChEBI" id="CHEBI:156518"/>
        <dbReference type="EC" id="4.1.99.26"/>
    </reaction>
</comment>
<dbReference type="InterPro" id="IPR034480">
    <property type="entry name" value="Heme_synthase-like"/>
</dbReference>
<dbReference type="PROSITE" id="PS51918">
    <property type="entry name" value="RADICAL_SAM"/>
    <property type="match status" value="1"/>
</dbReference>
<evidence type="ECO:0000313" key="17">
    <source>
        <dbReference type="Proteomes" id="UP000013520"/>
    </source>
</evidence>
<evidence type="ECO:0000256" key="9">
    <source>
        <dbReference type="ARBA" id="ARBA00051925"/>
    </source>
</evidence>
<dbReference type="EC" id="4.1.99.26" evidence="11"/>
<evidence type="ECO:0000256" key="4">
    <source>
        <dbReference type="ARBA" id="ARBA00022723"/>
    </source>
</evidence>
<proteinExistence type="predicted"/>
<evidence type="ECO:0000259" key="15">
    <source>
        <dbReference type="PROSITE" id="PS51918"/>
    </source>
</evidence>
<name>R4KGN3_9FIRM</name>
<accession>R4KGN3</accession>
<dbReference type="PIRSF" id="PIRSF037420">
    <property type="entry name" value="PQQ_syn_pqqE"/>
    <property type="match status" value="1"/>
</dbReference>
<comment type="cofactor">
    <cofactor evidence="1">
        <name>[4Fe-4S] cluster</name>
        <dbReference type="ChEBI" id="CHEBI:49883"/>
    </cofactor>
</comment>
<dbReference type="SUPFAM" id="SSF102114">
    <property type="entry name" value="Radical SAM enzymes"/>
    <property type="match status" value="1"/>
</dbReference>
<evidence type="ECO:0000256" key="12">
    <source>
        <dbReference type="ARBA" id="ARBA00074337"/>
    </source>
</evidence>
<dbReference type="EMBL" id="CP003273">
    <property type="protein sequence ID" value="AGL02363.1"/>
    <property type="molecule type" value="Genomic_DNA"/>
</dbReference>
<dbReference type="NCBIfam" id="TIGR04054">
    <property type="entry name" value="rSAM_NirJ1"/>
    <property type="match status" value="1"/>
</dbReference>
<feature type="domain" description="Radical SAM core" evidence="15">
    <location>
        <begin position="33"/>
        <end position="247"/>
    </location>
</feature>
<keyword evidence="5" id="KW-0408">Iron</keyword>
<dbReference type="Gene3D" id="3.20.20.70">
    <property type="entry name" value="Aldolase class I"/>
    <property type="match status" value="1"/>
</dbReference>
<evidence type="ECO:0000256" key="13">
    <source>
        <dbReference type="ARBA" id="ARBA00077306"/>
    </source>
</evidence>
<reference evidence="16 17" key="1">
    <citation type="submission" date="2012-01" db="EMBL/GenBank/DDBJ databases">
        <title>Complete sequence of Desulfotomaculum gibsoniae DSM 7213.</title>
        <authorList>
            <consortium name="US DOE Joint Genome Institute"/>
            <person name="Lucas S."/>
            <person name="Han J."/>
            <person name="Lapidus A."/>
            <person name="Cheng J.-F."/>
            <person name="Goodwin L."/>
            <person name="Pitluck S."/>
            <person name="Peters L."/>
            <person name="Ovchinnikova G."/>
            <person name="Teshima H."/>
            <person name="Detter J.C."/>
            <person name="Han C."/>
            <person name="Tapia R."/>
            <person name="Land M."/>
            <person name="Hauser L."/>
            <person name="Kyrpides N."/>
            <person name="Ivanova N."/>
            <person name="Pagani I."/>
            <person name="Parshina S."/>
            <person name="Plugge C."/>
            <person name="Muyzer G."/>
            <person name="Kuever J."/>
            <person name="Ivanova A."/>
            <person name="Nazina T."/>
            <person name="Klenk H.-P."/>
            <person name="Brambilla E."/>
            <person name="Spring S."/>
            <person name="Stams A.F."/>
            <person name="Woyke T."/>
        </authorList>
    </citation>
    <scope>NUCLEOTIDE SEQUENCE [LARGE SCALE GENOMIC DNA]</scope>
    <source>
        <strain evidence="16 17">DSM 7213</strain>
    </source>
</reference>
<evidence type="ECO:0000256" key="2">
    <source>
        <dbReference type="ARBA" id="ARBA00022485"/>
    </source>
</evidence>
<dbReference type="InterPro" id="IPR006638">
    <property type="entry name" value="Elp3/MiaA/NifB-like_rSAM"/>
</dbReference>
<evidence type="ECO:0000256" key="14">
    <source>
        <dbReference type="ARBA" id="ARBA00079192"/>
    </source>
</evidence>
<organism evidence="16 17">
    <name type="scientific">Desulfoscipio gibsoniae DSM 7213</name>
    <dbReference type="NCBI Taxonomy" id="767817"/>
    <lineage>
        <taxon>Bacteria</taxon>
        <taxon>Bacillati</taxon>
        <taxon>Bacillota</taxon>
        <taxon>Clostridia</taxon>
        <taxon>Eubacteriales</taxon>
        <taxon>Desulfallaceae</taxon>
        <taxon>Desulfoscipio</taxon>
    </lineage>
</organism>
<dbReference type="GO" id="GO:0046872">
    <property type="term" value="F:metal ion binding"/>
    <property type="evidence" value="ECO:0007669"/>
    <property type="project" value="UniProtKB-KW"/>
</dbReference>
<dbReference type="RefSeq" id="WP_006520776.1">
    <property type="nucleotide sequence ID" value="NC_021184.1"/>
</dbReference>
<keyword evidence="7" id="KW-0456">Lyase</keyword>
<dbReference type="SFLD" id="SFLDF00543">
    <property type="entry name" value="alternative_heme_biosynthesis"/>
    <property type="match status" value="1"/>
</dbReference>
<dbReference type="PANTHER" id="PTHR11228:SF7">
    <property type="entry name" value="PQQA PEPTIDE CYCLASE"/>
    <property type="match status" value="1"/>
</dbReference>
<dbReference type="NCBIfam" id="TIGR04085">
    <property type="entry name" value="rSAM_more_4Fe4S"/>
    <property type="match status" value="1"/>
</dbReference>
<protein>
    <recommendedName>
        <fullName evidence="12">Mycofactocin maturase MftC</fullName>
        <ecNumber evidence="10">1.3.98.7</ecNumber>
        <ecNumber evidence="11">4.1.99.26</ecNumber>
    </recommendedName>
    <alternativeName>
        <fullName evidence="14">[Mycofactocin precursor peptide]-pyrrolidinone derivative synthase</fullName>
    </alternativeName>
    <alternativeName>
        <fullName evidence="13">[Mycofactocin precursor peptide]-tyrosine decarboxylase</fullName>
    </alternativeName>
</protein>
<dbReference type="FunFam" id="3.20.20.70:FF:000188">
    <property type="entry name" value="Mycofactocin radical SAM maturase MftC"/>
    <property type="match status" value="1"/>
</dbReference>
<dbReference type="InterPro" id="IPR058240">
    <property type="entry name" value="rSAM_sf"/>
</dbReference>
<dbReference type="GO" id="GO:0051539">
    <property type="term" value="F:4 iron, 4 sulfur cluster binding"/>
    <property type="evidence" value="ECO:0007669"/>
    <property type="project" value="UniProtKB-KW"/>
</dbReference>
<keyword evidence="17" id="KW-1185">Reference proteome</keyword>
<dbReference type="OrthoDB" id="7021155at2"/>
<gene>
    <name evidence="16" type="ORF">Desgi_2977</name>
</gene>
<dbReference type="InterPro" id="IPR007197">
    <property type="entry name" value="rSAM"/>
</dbReference>
<dbReference type="InterPro" id="IPR013785">
    <property type="entry name" value="Aldolase_TIM"/>
</dbReference>
<evidence type="ECO:0000256" key="6">
    <source>
        <dbReference type="ARBA" id="ARBA00023014"/>
    </source>
</evidence>
<evidence type="ECO:0000313" key="16">
    <source>
        <dbReference type="EMBL" id="AGL02363.1"/>
    </source>
</evidence>
<evidence type="ECO:0000256" key="10">
    <source>
        <dbReference type="ARBA" id="ARBA00066739"/>
    </source>
</evidence>
<dbReference type="CDD" id="cd01335">
    <property type="entry name" value="Radical_SAM"/>
    <property type="match status" value="1"/>
</dbReference>
<comment type="catalytic activity">
    <reaction evidence="8">
        <text>[mycofactocin precursor peptide]-C-terminal glycyl-L-valyl-L-tyrosine + S-adenosyl-L-methionine = [mycofactocin precursor peptide]-C-terminal glycyl-N-{[2-(4-hydroxyphenyl)ethenyl]-3-methylbutanamide} + 5'-deoxyadenosine + L-methionine + CO2</text>
        <dbReference type="Rhea" id="RHEA:65492"/>
        <dbReference type="Rhea" id="RHEA-COMP:16815"/>
        <dbReference type="Rhea" id="RHEA-COMP:16816"/>
        <dbReference type="ChEBI" id="CHEBI:16526"/>
        <dbReference type="ChEBI" id="CHEBI:17319"/>
        <dbReference type="ChEBI" id="CHEBI:57844"/>
        <dbReference type="ChEBI" id="CHEBI:59789"/>
        <dbReference type="ChEBI" id="CHEBI:156515"/>
        <dbReference type="ChEBI" id="CHEBI:156517"/>
        <dbReference type="EC" id="1.3.98.7"/>
    </reaction>
</comment>
<evidence type="ECO:0000256" key="8">
    <source>
        <dbReference type="ARBA" id="ARBA00051525"/>
    </source>
</evidence>
<sequence>MISVSRLLCGAKFYGDSLRYKADSGVQRHGTTAGHGPVVVWNMTRTCNLRCLHCYAGSDERVDPGQLTTKEAKHFIDGLVDFNVPVLLFSGGEPLIREDFFNLAGYARGKGIRATLSTNGTLITRDVARDIKCLGIGYVGVSLDGIGSENDRFRGRQGAFDAALEGIRACRAIDQRVGLRFTINRHNYDQLPDIFKLIEEEDIPRICFYHLVYSGRGSKMRDEDISHEETRAAMNLIIEKTRDFYLRGLNKEILTVDNHADGVYIYLSLLRSDPERAERVRELLLMNGGNRSGVAIGAVDWAGNVHPDQFTRNHVLGSVRERPFAEIWQDTGHPVLRGLKNRKPLLTGRCAACRWLAVCNGNFRARAEAVYGDFWASDPACYLTGEEIK</sequence>
<dbReference type="SMART" id="SM00729">
    <property type="entry name" value="Elp3"/>
    <property type="match status" value="1"/>
</dbReference>
<keyword evidence="4" id="KW-0479">Metal-binding</keyword>
<dbReference type="SFLD" id="SFLDG01067">
    <property type="entry name" value="SPASM/twitch_domain_containing"/>
    <property type="match status" value="1"/>
</dbReference>
<dbReference type="InterPro" id="IPR050377">
    <property type="entry name" value="Radical_SAM_PqqE_MftC-like"/>
</dbReference>
<dbReference type="eggNOG" id="COG0535">
    <property type="taxonomic scope" value="Bacteria"/>
</dbReference>
<dbReference type="InterPro" id="IPR023930">
    <property type="entry name" value="NirJ1"/>
</dbReference>
<evidence type="ECO:0000256" key="3">
    <source>
        <dbReference type="ARBA" id="ARBA00022691"/>
    </source>
</evidence>
<evidence type="ECO:0000256" key="5">
    <source>
        <dbReference type="ARBA" id="ARBA00023004"/>
    </source>
</evidence>
<evidence type="ECO:0000256" key="1">
    <source>
        <dbReference type="ARBA" id="ARBA00001966"/>
    </source>
</evidence>
<dbReference type="HOGENOM" id="CLU_009273_4_0_9"/>
<dbReference type="KEGG" id="dgi:Desgi_2977"/>
<keyword evidence="6" id="KW-0411">Iron-sulfur</keyword>